<gene>
    <name evidence="1" type="ORF">C6570_02725</name>
</gene>
<name>A0A2S0MBM6_9BURK</name>
<evidence type="ECO:0000313" key="2">
    <source>
        <dbReference type="Proteomes" id="UP000239709"/>
    </source>
</evidence>
<reference evidence="1 2" key="1">
    <citation type="submission" date="2018-03" db="EMBL/GenBank/DDBJ databases">
        <title>Genome sequencing of Ottowia sp.</title>
        <authorList>
            <person name="Kim S.-J."/>
            <person name="Heo J."/>
            <person name="Kwon S.-W."/>
        </authorList>
    </citation>
    <scope>NUCLEOTIDE SEQUENCE [LARGE SCALE GENOMIC DNA]</scope>
    <source>
        <strain evidence="1 2">KADR8-3</strain>
    </source>
</reference>
<accession>A0A2S0MBM6</accession>
<organism evidence="1 2">
    <name type="scientific">Ottowia oryzae</name>
    <dbReference type="NCBI Taxonomy" id="2109914"/>
    <lineage>
        <taxon>Bacteria</taxon>
        <taxon>Pseudomonadati</taxon>
        <taxon>Pseudomonadota</taxon>
        <taxon>Betaproteobacteria</taxon>
        <taxon>Burkholderiales</taxon>
        <taxon>Comamonadaceae</taxon>
        <taxon>Ottowia</taxon>
    </lineage>
</organism>
<evidence type="ECO:0008006" key="3">
    <source>
        <dbReference type="Google" id="ProtNLM"/>
    </source>
</evidence>
<dbReference type="EMBL" id="CP027666">
    <property type="protein sequence ID" value="AVO33289.1"/>
    <property type="molecule type" value="Genomic_DNA"/>
</dbReference>
<dbReference type="AlphaFoldDB" id="A0A2S0MBM6"/>
<dbReference type="Proteomes" id="UP000239709">
    <property type="component" value="Chromosome"/>
</dbReference>
<proteinExistence type="predicted"/>
<evidence type="ECO:0000313" key="1">
    <source>
        <dbReference type="EMBL" id="AVO33289.1"/>
    </source>
</evidence>
<dbReference type="KEGG" id="otk:C6570_02725"/>
<dbReference type="RefSeq" id="WP_106701840.1">
    <property type="nucleotide sequence ID" value="NZ_CP027666.1"/>
</dbReference>
<protein>
    <recommendedName>
        <fullName evidence="3">DUF2917 domain-containing protein</fullName>
    </recommendedName>
</protein>
<sequence>MQPPTRHELTPGTVWLADLRAGTVLVLCGQAQATLTESPRWLDGMCVTVRVPLGAGAAHRVTHGGWVRVEVVRGGALICHAPAPASARWLGAVRSAGAAWGRWWRRPGVQRG</sequence>
<keyword evidence="2" id="KW-1185">Reference proteome</keyword>